<dbReference type="WBParaSite" id="nRc.2.0.1.t03011-RA">
    <property type="protein sequence ID" value="nRc.2.0.1.t03011-RA"/>
    <property type="gene ID" value="nRc.2.0.1.g03011"/>
</dbReference>
<proteinExistence type="predicted"/>
<evidence type="ECO:0000313" key="1">
    <source>
        <dbReference type="Proteomes" id="UP000887565"/>
    </source>
</evidence>
<protein>
    <submittedName>
        <fullName evidence="2">Uncharacterized protein</fullName>
    </submittedName>
</protein>
<dbReference type="Proteomes" id="UP000887565">
    <property type="component" value="Unplaced"/>
</dbReference>
<organism evidence="1 2">
    <name type="scientific">Romanomermis culicivorax</name>
    <name type="common">Nematode worm</name>
    <dbReference type="NCBI Taxonomy" id="13658"/>
    <lineage>
        <taxon>Eukaryota</taxon>
        <taxon>Metazoa</taxon>
        <taxon>Ecdysozoa</taxon>
        <taxon>Nematoda</taxon>
        <taxon>Enoplea</taxon>
        <taxon>Dorylaimia</taxon>
        <taxon>Mermithida</taxon>
        <taxon>Mermithoidea</taxon>
        <taxon>Mermithidae</taxon>
        <taxon>Romanomermis</taxon>
    </lineage>
</organism>
<dbReference type="AlphaFoldDB" id="A0A915HND1"/>
<name>A0A915HND1_ROMCU</name>
<keyword evidence="1" id="KW-1185">Reference proteome</keyword>
<reference evidence="2" key="1">
    <citation type="submission" date="2022-11" db="UniProtKB">
        <authorList>
            <consortium name="WormBaseParasite"/>
        </authorList>
    </citation>
    <scope>IDENTIFICATION</scope>
</reference>
<accession>A0A915HND1</accession>
<sequence>MVALKCLFSAACKITWFSLEKTIETVSCNGTRLNTLVFEAFKIRPTELRNILSRRLILR</sequence>
<evidence type="ECO:0000313" key="2">
    <source>
        <dbReference type="WBParaSite" id="nRc.2.0.1.t03011-RA"/>
    </source>
</evidence>